<feature type="region of interest" description="Disordered" evidence="1">
    <location>
        <begin position="595"/>
        <end position="652"/>
    </location>
</feature>
<dbReference type="Pfam" id="PF09463">
    <property type="entry name" value="Opy2"/>
    <property type="match status" value="1"/>
</dbReference>
<feature type="compositionally biased region" description="Polar residues" evidence="1">
    <location>
        <begin position="596"/>
        <end position="628"/>
    </location>
</feature>
<dbReference type="Proteomes" id="UP001355207">
    <property type="component" value="Chromosome 4"/>
</dbReference>
<feature type="compositionally biased region" description="Low complexity" evidence="1">
    <location>
        <begin position="138"/>
        <end position="149"/>
    </location>
</feature>
<organism evidence="4 5">
    <name type="scientific">Kwoniella dendrophila CBS 6074</name>
    <dbReference type="NCBI Taxonomy" id="1295534"/>
    <lineage>
        <taxon>Eukaryota</taxon>
        <taxon>Fungi</taxon>
        <taxon>Dikarya</taxon>
        <taxon>Basidiomycota</taxon>
        <taxon>Agaricomycotina</taxon>
        <taxon>Tremellomycetes</taxon>
        <taxon>Tremellales</taxon>
        <taxon>Cryptococcaceae</taxon>
        <taxon>Kwoniella</taxon>
    </lineage>
</organism>
<evidence type="ECO:0000259" key="3">
    <source>
        <dbReference type="Pfam" id="PF09463"/>
    </source>
</evidence>
<evidence type="ECO:0000313" key="4">
    <source>
        <dbReference type="EMBL" id="WWC88363.1"/>
    </source>
</evidence>
<feature type="region of interest" description="Disordered" evidence="1">
    <location>
        <begin position="453"/>
        <end position="582"/>
    </location>
</feature>
<feature type="region of interest" description="Disordered" evidence="1">
    <location>
        <begin position="176"/>
        <end position="203"/>
    </location>
</feature>
<reference evidence="4 5" key="1">
    <citation type="submission" date="2024-01" db="EMBL/GenBank/DDBJ databases">
        <title>Comparative genomics of Cryptococcus and Kwoniella reveals pathogenesis evolution and contrasting modes of karyotype evolution via chromosome fusion or intercentromeric recombination.</title>
        <authorList>
            <person name="Coelho M.A."/>
            <person name="David-Palma M."/>
            <person name="Shea T."/>
            <person name="Bowers K."/>
            <person name="McGinley-Smith S."/>
            <person name="Mohammad A.W."/>
            <person name="Gnirke A."/>
            <person name="Yurkov A.M."/>
            <person name="Nowrousian M."/>
            <person name="Sun S."/>
            <person name="Cuomo C.A."/>
            <person name="Heitman J."/>
        </authorList>
    </citation>
    <scope>NUCLEOTIDE SEQUENCE [LARGE SCALE GENOMIC DNA]</scope>
    <source>
        <strain evidence="4 5">CBS 6074</strain>
    </source>
</reference>
<feature type="region of interest" description="Disordered" evidence="1">
    <location>
        <begin position="250"/>
        <end position="299"/>
    </location>
</feature>
<feature type="region of interest" description="Disordered" evidence="1">
    <location>
        <begin position="109"/>
        <end position="159"/>
    </location>
</feature>
<feature type="transmembrane region" description="Helical" evidence="2">
    <location>
        <begin position="67"/>
        <end position="87"/>
    </location>
</feature>
<dbReference type="RefSeq" id="XP_066075126.1">
    <property type="nucleotide sequence ID" value="XM_066219029.1"/>
</dbReference>
<evidence type="ECO:0000256" key="2">
    <source>
        <dbReference type="SAM" id="Phobius"/>
    </source>
</evidence>
<keyword evidence="2" id="KW-0472">Membrane</keyword>
<feature type="region of interest" description="Disordered" evidence="1">
    <location>
        <begin position="218"/>
        <end position="237"/>
    </location>
</feature>
<feature type="compositionally biased region" description="Polar residues" evidence="1">
    <location>
        <begin position="552"/>
        <end position="582"/>
    </location>
</feature>
<protein>
    <recommendedName>
        <fullName evidence="3">Membrane anchor Opy2 N-terminal domain-containing protein</fullName>
    </recommendedName>
</protein>
<sequence>MHSSHNISPRLDLWKRDGCVSCDEATPQCNCAAGEKCILTSRTCNQCPTIQCIKSSSSKSKGVNPGAIAGPVVAVLVIASLGLFWWLRRKKRRDLARLESLAARARKAESAGFQLSQPPSPQPGSAHSMSTHSRDSLPQRPPSAARSRSPLPPAPVNAEYYDDHGATIRVYNSNRGTIDLDKNDNGDPFSDRQSISTMGSGGTANIIPIQYIPPSKSDEALSKKAIPGPEGPSNQSAAAKALDIARQNLLHPRRPARAPDLDLRLNPPSNSNAPPSAYSFLNDQRSPGGASSSQYRDSYLSGNSAAPSYWSGQSDVHLDAPKIVTSRQVQIGRLQQAEVVQFGANGKPNLTINGQISPDNENGEHLSPNILQGEQQRISPTSRSFHSGTSRTLTPISNRFNDNIEEEELEEGLRSNEPPSAGSDGDLRFSMGSLAYDRNSVSTMGTGRYLASAIQTGSPSSPLPHSQAVQRSPIPPPPSSKPLTNGENRNSKDSSKSFADSVLGSFPMIPPNFSHPDGGNNRSPLIPPSSSFGSGLPQSTSTNTLEHLAFTSRPSTTYKNSSPSPMKLDNNNNKKSRPETQASVADSFLGSFPFIQPSQEELNDLPSTTQTPNVPSNASARALSTTSEGLGGFEFMLQNDQDIPPVPTPRKD</sequence>
<feature type="compositionally biased region" description="Polar residues" evidence="1">
    <location>
        <begin position="375"/>
        <end position="401"/>
    </location>
</feature>
<gene>
    <name evidence="4" type="ORF">L201_003274</name>
</gene>
<dbReference type="EMBL" id="CP144101">
    <property type="protein sequence ID" value="WWC88363.1"/>
    <property type="molecule type" value="Genomic_DNA"/>
</dbReference>
<feature type="compositionally biased region" description="Polar residues" evidence="1">
    <location>
        <begin position="520"/>
        <end position="545"/>
    </location>
</feature>
<feature type="compositionally biased region" description="Low complexity" evidence="1">
    <location>
        <begin position="266"/>
        <end position="277"/>
    </location>
</feature>
<dbReference type="InterPro" id="IPR018571">
    <property type="entry name" value="Membrane_anchor_Opy2_N"/>
</dbReference>
<feature type="compositionally biased region" description="Polar residues" evidence="1">
    <location>
        <begin position="279"/>
        <end position="299"/>
    </location>
</feature>
<evidence type="ECO:0000256" key="1">
    <source>
        <dbReference type="SAM" id="MobiDB-lite"/>
    </source>
</evidence>
<proteinExistence type="predicted"/>
<dbReference type="AlphaFoldDB" id="A0AAX4JV13"/>
<accession>A0AAX4JV13</accession>
<keyword evidence="2" id="KW-1133">Transmembrane helix</keyword>
<feature type="region of interest" description="Disordered" evidence="1">
    <location>
        <begin position="375"/>
        <end position="428"/>
    </location>
</feature>
<dbReference type="CDD" id="cd12087">
    <property type="entry name" value="TM_EGFR-like"/>
    <property type="match status" value="1"/>
</dbReference>
<name>A0AAX4JV13_9TREE</name>
<feature type="compositionally biased region" description="Polar residues" evidence="1">
    <location>
        <begin position="453"/>
        <end position="470"/>
    </location>
</feature>
<feature type="domain" description="Membrane anchor Opy2 N-terminal" evidence="3">
    <location>
        <begin position="19"/>
        <end position="52"/>
    </location>
</feature>
<dbReference type="GeneID" id="91093944"/>
<keyword evidence="5" id="KW-1185">Reference proteome</keyword>
<keyword evidence="2" id="KW-0812">Transmembrane</keyword>
<evidence type="ECO:0000313" key="5">
    <source>
        <dbReference type="Proteomes" id="UP001355207"/>
    </source>
</evidence>